<dbReference type="SUPFAM" id="SSF51735">
    <property type="entry name" value="NAD(P)-binding Rossmann-fold domains"/>
    <property type="match status" value="1"/>
</dbReference>
<evidence type="ECO:0000259" key="5">
    <source>
        <dbReference type="Pfam" id="PF00389"/>
    </source>
</evidence>
<dbReference type="InterPro" id="IPR036291">
    <property type="entry name" value="NAD(P)-bd_dom_sf"/>
</dbReference>
<dbReference type="Pfam" id="PF02826">
    <property type="entry name" value="2-Hacid_dh_C"/>
    <property type="match status" value="1"/>
</dbReference>
<evidence type="ECO:0000313" key="8">
    <source>
        <dbReference type="Proteomes" id="UP000184241"/>
    </source>
</evidence>
<dbReference type="Pfam" id="PF00389">
    <property type="entry name" value="2-Hacid_dh"/>
    <property type="match status" value="1"/>
</dbReference>
<dbReference type="EMBL" id="FQXU01000003">
    <property type="protein sequence ID" value="SHH60290.1"/>
    <property type="molecule type" value="Genomic_DNA"/>
</dbReference>
<dbReference type="InterPro" id="IPR006140">
    <property type="entry name" value="D-isomer_DH_NAD-bd"/>
</dbReference>
<evidence type="ECO:0000313" key="7">
    <source>
        <dbReference type="EMBL" id="SHH60290.1"/>
    </source>
</evidence>
<dbReference type="InterPro" id="IPR006139">
    <property type="entry name" value="D-isomer_2_OHA_DH_cat_dom"/>
</dbReference>
<evidence type="ECO:0000256" key="3">
    <source>
        <dbReference type="ARBA" id="ARBA00023027"/>
    </source>
</evidence>
<dbReference type="GO" id="GO:0051287">
    <property type="term" value="F:NAD binding"/>
    <property type="evidence" value="ECO:0007669"/>
    <property type="project" value="InterPro"/>
</dbReference>
<feature type="domain" description="D-isomer specific 2-hydroxyacid dehydrogenase NAD-binding" evidence="6">
    <location>
        <begin position="111"/>
        <end position="287"/>
    </location>
</feature>
<dbReference type="GO" id="GO:0016616">
    <property type="term" value="F:oxidoreductase activity, acting on the CH-OH group of donors, NAD or NADP as acceptor"/>
    <property type="evidence" value="ECO:0007669"/>
    <property type="project" value="InterPro"/>
</dbReference>
<dbReference type="Proteomes" id="UP000184241">
    <property type="component" value="Unassembled WGS sequence"/>
</dbReference>
<accession>A0A1M5UBH6</accession>
<protein>
    <submittedName>
        <fullName evidence="7">Glycerate dehydrogenase</fullName>
    </submittedName>
</protein>
<evidence type="ECO:0000256" key="2">
    <source>
        <dbReference type="ARBA" id="ARBA00023002"/>
    </source>
</evidence>
<reference evidence="7 8" key="1">
    <citation type="submission" date="2016-11" db="EMBL/GenBank/DDBJ databases">
        <authorList>
            <person name="Jaros S."/>
            <person name="Januszkiewicz K."/>
            <person name="Wedrychowicz H."/>
        </authorList>
    </citation>
    <scope>NUCLEOTIDE SEQUENCE [LARGE SCALE GENOMIC DNA]</scope>
    <source>
        <strain evidence="7 8">DSM 6191</strain>
    </source>
</reference>
<evidence type="ECO:0000256" key="4">
    <source>
        <dbReference type="RuleBase" id="RU003719"/>
    </source>
</evidence>
<dbReference type="RefSeq" id="WP_073016316.1">
    <property type="nucleotide sequence ID" value="NZ_FQXU01000003.1"/>
</dbReference>
<evidence type="ECO:0000256" key="1">
    <source>
        <dbReference type="ARBA" id="ARBA00005854"/>
    </source>
</evidence>
<comment type="similarity">
    <text evidence="1 4">Belongs to the D-isomer specific 2-hydroxyacid dehydrogenase family.</text>
</comment>
<sequence>MNNIVFLNSSRIDFDEKLNFKAIDSLGNVTKYSHSNNEEILKRVENQNIVISKEMPIGRDLIEKFPSSVKLICEAGTGYNNIDIASAKEKDIVVCNVPGYSTEAVAQLVITFILSLSSSLSYQQRMIEDKDYRNFTNHLMVPHFEIQGKTLGIIGAGAIGQQVIKIGKALGMNILVYNRSYKDLGDPNIKFVTLKEVLMESDFVSLHCPLTSETKHLIDKSKLALMKSTAFIINTARGSLIKEDDLIEALIEEKIAGAALDVQDPEPPSLENPLFSMRNVILTPHIGWRCFESRQRLLDLLAENIKAFIDEKAINTIL</sequence>
<dbReference type="PANTHER" id="PTHR43761">
    <property type="entry name" value="D-ISOMER SPECIFIC 2-HYDROXYACID DEHYDROGENASE FAMILY PROTEIN (AFU_ORTHOLOGUE AFUA_1G13630)"/>
    <property type="match status" value="1"/>
</dbReference>
<keyword evidence="3" id="KW-0520">NAD</keyword>
<name>A0A1M5UBH6_9CLOT</name>
<dbReference type="PANTHER" id="PTHR43761:SF1">
    <property type="entry name" value="D-ISOMER SPECIFIC 2-HYDROXYACID DEHYDROGENASE CATALYTIC DOMAIN-CONTAINING PROTEIN-RELATED"/>
    <property type="match status" value="1"/>
</dbReference>
<dbReference type="AlphaFoldDB" id="A0A1M5UBH6"/>
<organism evidence="7 8">
    <name type="scientific">Clostridium intestinale DSM 6191</name>
    <dbReference type="NCBI Taxonomy" id="1121320"/>
    <lineage>
        <taxon>Bacteria</taxon>
        <taxon>Bacillati</taxon>
        <taxon>Bacillota</taxon>
        <taxon>Clostridia</taxon>
        <taxon>Eubacteriales</taxon>
        <taxon>Clostridiaceae</taxon>
        <taxon>Clostridium</taxon>
    </lineage>
</organism>
<evidence type="ECO:0000259" key="6">
    <source>
        <dbReference type="Pfam" id="PF02826"/>
    </source>
</evidence>
<dbReference type="InterPro" id="IPR029753">
    <property type="entry name" value="D-isomer_DH_CS"/>
</dbReference>
<dbReference type="Gene3D" id="3.40.50.720">
    <property type="entry name" value="NAD(P)-binding Rossmann-like Domain"/>
    <property type="match status" value="2"/>
</dbReference>
<keyword evidence="2 4" id="KW-0560">Oxidoreductase</keyword>
<dbReference type="PROSITE" id="PS00065">
    <property type="entry name" value="D_2_HYDROXYACID_DH_1"/>
    <property type="match status" value="1"/>
</dbReference>
<dbReference type="InterPro" id="IPR029752">
    <property type="entry name" value="D-isomer_DH_CS1"/>
</dbReference>
<gene>
    <name evidence="7" type="ORF">SAMN02745941_00467</name>
</gene>
<dbReference type="SUPFAM" id="SSF52283">
    <property type="entry name" value="Formate/glycerate dehydrogenase catalytic domain-like"/>
    <property type="match status" value="1"/>
</dbReference>
<proteinExistence type="inferred from homology"/>
<dbReference type="PROSITE" id="PS00670">
    <property type="entry name" value="D_2_HYDROXYACID_DH_2"/>
    <property type="match status" value="1"/>
</dbReference>
<feature type="domain" description="D-isomer specific 2-hydroxyacid dehydrogenase catalytic" evidence="5">
    <location>
        <begin position="28"/>
        <end position="315"/>
    </location>
</feature>
<dbReference type="InterPro" id="IPR050418">
    <property type="entry name" value="D-iso_2-hydroxyacid_DH_PdxB"/>
</dbReference>
<dbReference type="FunFam" id="3.40.50.720:FF:000203">
    <property type="entry name" value="D-3-phosphoglycerate dehydrogenase (SerA)"/>
    <property type="match status" value="1"/>
</dbReference>